<keyword evidence="3" id="KW-0272">Extracellular matrix</keyword>
<keyword evidence="11" id="KW-1185">Reference proteome</keyword>
<keyword evidence="7" id="KW-0176">Collagen</keyword>
<feature type="chain" id="PRO_5021243315" description="VWFA domain-containing protein" evidence="8">
    <location>
        <begin position="27"/>
        <end position="231"/>
    </location>
</feature>
<dbReference type="InterPro" id="IPR002035">
    <property type="entry name" value="VWF_A"/>
</dbReference>
<dbReference type="Ensembl" id="ENSHHUT00000039205.1">
    <property type="protein sequence ID" value="ENSHHUP00000037707.1"/>
    <property type="gene ID" value="ENSHHUG00000023591.1"/>
</dbReference>
<evidence type="ECO:0000256" key="2">
    <source>
        <dbReference type="ARBA" id="ARBA00022525"/>
    </source>
</evidence>
<dbReference type="SMART" id="SM00327">
    <property type="entry name" value="VWA"/>
    <property type="match status" value="1"/>
</dbReference>
<dbReference type="GO" id="GO:0005615">
    <property type="term" value="C:extracellular space"/>
    <property type="evidence" value="ECO:0007669"/>
    <property type="project" value="TreeGrafter"/>
</dbReference>
<organism evidence="10 11">
    <name type="scientific">Hucho hucho</name>
    <name type="common">huchen</name>
    <dbReference type="NCBI Taxonomy" id="62062"/>
    <lineage>
        <taxon>Eukaryota</taxon>
        <taxon>Metazoa</taxon>
        <taxon>Chordata</taxon>
        <taxon>Craniata</taxon>
        <taxon>Vertebrata</taxon>
        <taxon>Euteleostomi</taxon>
        <taxon>Actinopterygii</taxon>
        <taxon>Neopterygii</taxon>
        <taxon>Teleostei</taxon>
        <taxon>Protacanthopterygii</taxon>
        <taxon>Salmoniformes</taxon>
        <taxon>Salmonidae</taxon>
        <taxon>Salmoninae</taxon>
        <taxon>Hucho</taxon>
    </lineage>
</organism>
<dbReference type="GO" id="GO:0007155">
    <property type="term" value="P:cell adhesion"/>
    <property type="evidence" value="ECO:0007669"/>
    <property type="project" value="UniProtKB-KW"/>
</dbReference>
<reference evidence="10" key="2">
    <citation type="submission" date="2025-08" db="UniProtKB">
        <authorList>
            <consortium name="Ensembl"/>
        </authorList>
    </citation>
    <scope>IDENTIFICATION</scope>
</reference>
<keyword evidence="5" id="KW-0677">Repeat</keyword>
<protein>
    <recommendedName>
        <fullName evidence="9">VWFA domain-containing protein</fullName>
    </recommendedName>
</protein>
<dbReference type="PANTHER" id="PTHR24020">
    <property type="entry name" value="COLLAGEN ALPHA"/>
    <property type="match status" value="1"/>
</dbReference>
<sequence length="231" mass="24306">MRKHRLLPLCALLGVLFAGLLPKLDAQGQEAQESADLVLLIDGSENVGAANFPRVRDLAMKVIEGLDVGRDTIRVAVALYSMDLEVKFFLNSYDTKAAVLDAVKALQFTGGNEANLGAALEKVTGILLNPTSGGRAEEGVPQALVVISAGPSNDDFSAGDRALKAASIITFGVVVGGMATAELETIASDKSFVLSAPDFRAVASMGDQLLPYVNSVAQRTIVIQNEFTEGR</sequence>
<evidence type="ECO:0000256" key="7">
    <source>
        <dbReference type="ARBA" id="ARBA00023119"/>
    </source>
</evidence>
<reference evidence="10" key="3">
    <citation type="submission" date="2025-09" db="UniProtKB">
        <authorList>
            <consortium name="Ensembl"/>
        </authorList>
    </citation>
    <scope>IDENTIFICATION</scope>
</reference>
<dbReference type="GeneTree" id="ENSGT00940000156462"/>
<dbReference type="Proteomes" id="UP000314982">
    <property type="component" value="Unassembled WGS sequence"/>
</dbReference>
<evidence type="ECO:0000256" key="3">
    <source>
        <dbReference type="ARBA" id="ARBA00022530"/>
    </source>
</evidence>
<keyword evidence="2" id="KW-0964">Secreted</keyword>
<dbReference type="FunFam" id="3.40.50.410:FF:000003">
    <property type="entry name" value="Collagen type VI alpha 3 chain"/>
    <property type="match status" value="1"/>
</dbReference>
<dbReference type="AlphaFoldDB" id="A0A4W5MGZ2"/>
<accession>A0A4W5MGZ2</accession>
<dbReference type="PROSITE" id="PS50234">
    <property type="entry name" value="VWFA"/>
    <property type="match status" value="1"/>
</dbReference>
<evidence type="ECO:0000256" key="1">
    <source>
        <dbReference type="ARBA" id="ARBA00004498"/>
    </source>
</evidence>
<evidence type="ECO:0000313" key="10">
    <source>
        <dbReference type="Ensembl" id="ENSHHUP00000037707.1"/>
    </source>
</evidence>
<proteinExistence type="predicted"/>
<dbReference type="InterPro" id="IPR036465">
    <property type="entry name" value="vWFA_dom_sf"/>
</dbReference>
<dbReference type="PRINTS" id="PR00453">
    <property type="entry name" value="VWFADOMAIN"/>
</dbReference>
<dbReference type="Gene3D" id="3.40.50.410">
    <property type="entry name" value="von Willebrand factor, type A domain"/>
    <property type="match status" value="1"/>
</dbReference>
<dbReference type="SUPFAM" id="SSF53300">
    <property type="entry name" value="vWA-like"/>
    <property type="match status" value="1"/>
</dbReference>
<name>A0A4W5MGZ2_9TELE</name>
<evidence type="ECO:0000256" key="4">
    <source>
        <dbReference type="ARBA" id="ARBA00022729"/>
    </source>
</evidence>
<evidence type="ECO:0000259" key="9">
    <source>
        <dbReference type="PROSITE" id="PS50234"/>
    </source>
</evidence>
<feature type="domain" description="VWFA" evidence="9">
    <location>
        <begin position="36"/>
        <end position="209"/>
    </location>
</feature>
<keyword evidence="4 8" id="KW-0732">Signal</keyword>
<evidence type="ECO:0000256" key="8">
    <source>
        <dbReference type="SAM" id="SignalP"/>
    </source>
</evidence>
<evidence type="ECO:0000313" key="11">
    <source>
        <dbReference type="Proteomes" id="UP000314982"/>
    </source>
</evidence>
<evidence type="ECO:0000256" key="6">
    <source>
        <dbReference type="ARBA" id="ARBA00022889"/>
    </source>
</evidence>
<dbReference type="PANTHER" id="PTHR24020:SF13">
    <property type="entry name" value="COLLAGEN ALPHA-3(VI) CHAIN"/>
    <property type="match status" value="1"/>
</dbReference>
<comment type="subcellular location">
    <subcellularLocation>
        <location evidence="1">Secreted</location>
        <location evidence="1">Extracellular space</location>
        <location evidence="1">Extracellular matrix</location>
    </subcellularLocation>
</comment>
<keyword evidence="6" id="KW-0130">Cell adhesion</keyword>
<dbReference type="InterPro" id="IPR050525">
    <property type="entry name" value="ECM_Assembly_Org"/>
</dbReference>
<reference evidence="11" key="1">
    <citation type="submission" date="2018-06" db="EMBL/GenBank/DDBJ databases">
        <title>Genome assembly of Danube salmon.</title>
        <authorList>
            <person name="Macqueen D.J."/>
            <person name="Gundappa M.K."/>
        </authorList>
    </citation>
    <scope>NUCLEOTIDE SEQUENCE [LARGE SCALE GENOMIC DNA]</scope>
</reference>
<dbReference type="GO" id="GO:0005581">
    <property type="term" value="C:collagen trimer"/>
    <property type="evidence" value="ECO:0007669"/>
    <property type="project" value="UniProtKB-KW"/>
</dbReference>
<feature type="signal peptide" evidence="8">
    <location>
        <begin position="1"/>
        <end position="26"/>
    </location>
</feature>
<evidence type="ECO:0000256" key="5">
    <source>
        <dbReference type="ARBA" id="ARBA00022737"/>
    </source>
</evidence>
<dbReference type="Pfam" id="PF00092">
    <property type="entry name" value="VWA"/>
    <property type="match status" value="1"/>
</dbReference>